<evidence type="ECO:0000313" key="2">
    <source>
        <dbReference type="EMBL" id="EPS26214.1"/>
    </source>
</evidence>
<dbReference type="HOGENOM" id="CLU_2740845_0_0_1"/>
<dbReference type="AlphaFoldDB" id="S7Z7Q8"/>
<protein>
    <submittedName>
        <fullName evidence="2">Uncharacterized protein</fullName>
    </submittedName>
</protein>
<organism evidence="2 3">
    <name type="scientific">Penicillium oxalicum (strain 114-2 / CGMCC 5302)</name>
    <name type="common">Penicillium decumbens</name>
    <dbReference type="NCBI Taxonomy" id="933388"/>
    <lineage>
        <taxon>Eukaryota</taxon>
        <taxon>Fungi</taxon>
        <taxon>Dikarya</taxon>
        <taxon>Ascomycota</taxon>
        <taxon>Pezizomycotina</taxon>
        <taxon>Eurotiomycetes</taxon>
        <taxon>Eurotiomycetidae</taxon>
        <taxon>Eurotiales</taxon>
        <taxon>Aspergillaceae</taxon>
        <taxon>Penicillium</taxon>
    </lineage>
</organism>
<reference evidence="2 3" key="1">
    <citation type="journal article" date="2013" name="PLoS ONE">
        <title>Genomic and secretomic analyses reveal unique features of the lignocellulolytic enzyme system of Penicillium decumbens.</title>
        <authorList>
            <person name="Liu G."/>
            <person name="Zhang L."/>
            <person name="Wei X."/>
            <person name="Zou G."/>
            <person name="Qin Y."/>
            <person name="Ma L."/>
            <person name="Li J."/>
            <person name="Zheng H."/>
            <person name="Wang S."/>
            <person name="Wang C."/>
            <person name="Xun L."/>
            <person name="Zhao G.-P."/>
            <person name="Zhou Z."/>
            <person name="Qu Y."/>
        </authorList>
    </citation>
    <scope>NUCLEOTIDE SEQUENCE [LARGE SCALE GENOMIC DNA]</scope>
    <source>
        <strain evidence="3">114-2 / CGMCC 5302</strain>
    </source>
</reference>
<evidence type="ECO:0000313" key="3">
    <source>
        <dbReference type="Proteomes" id="UP000019376"/>
    </source>
</evidence>
<accession>S7Z7Q8</accession>
<dbReference type="Proteomes" id="UP000019376">
    <property type="component" value="Unassembled WGS sequence"/>
</dbReference>
<dbReference type="EMBL" id="KB644408">
    <property type="protein sequence ID" value="EPS26214.1"/>
    <property type="molecule type" value="Genomic_DNA"/>
</dbReference>
<sequence>MTKTECDRGPLGVHLQTASSIPLGGEPPPSQQSAQAFSKKREDKQKHVVSQPDDPDTLVSSPDQLAGAPGV</sequence>
<feature type="region of interest" description="Disordered" evidence="1">
    <location>
        <begin position="1"/>
        <end position="71"/>
    </location>
</feature>
<proteinExistence type="predicted"/>
<name>S7Z7Q8_PENO1</name>
<evidence type="ECO:0000256" key="1">
    <source>
        <dbReference type="SAM" id="MobiDB-lite"/>
    </source>
</evidence>
<gene>
    <name evidence="2" type="ORF">PDE_01150</name>
</gene>
<keyword evidence="3" id="KW-1185">Reference proteome</keyword>